<name>A0ABN9C5X8_9NEOB</name>
<reference evidence="1" key="1">
    <citation type="submission" date="2023-05" db="EMBL/GenBank/DDBJ databases">
        <authorList>
            <person name="Stuckert A."/>
        </authorList>
    </citation>
    <scope>NUCLEOTIDE SEQUENCE</scope>
</reference>
<dbReference type="Proteomes" id="UP001162483">
    <property type="component" value="Unassembled WGS sequence"/>
</dbReference>
<evidence type="ECO:0000313" key="1">
    <source>
        <dbReference type="EMBL" id="CAI9555455.1"/>
    </source>
</evidence>
<organism evidence="1 2">
    <name type="scientific">Staurois parvus</name>
    <dbReference type="NCBI Taxonomy" id="386267"/>
    <lineage>
        <taxon>Eukaryota</taxon>
        <taxon>Metazoa</taxon>
        <taxon>Chordata</taxon>
        <taxon>Craniata</taxon>
        <taxon>Vertebrata</taxon>
        <taxon>Euteleostomi</taxon>
        <taxon>Amphibia</taxon>
        <taxon>Batrachia</taxon>
        <taxon>Anura</taxon>
        <taxon>Neobatrachia</taxon>
        <taxon>Ranoidea</taxon>
        <taxon>Ranidae</taxon>
        <taxon>Staurois</taxon>
    </lineage>
</organism>
<feature type="non-terminal residue" evidence="1">
    <location>
        <position position="66"/>
    </location>
</feature>
<sequence length="66" mass="6920">MHSPTLVLEDVQSCEGECLSFLPWGMVAGVWGAVVVEGSLGWQAGVLLVNVRLSLRGGGADFCVCL</sequence>
<protein>
    <submittedName>
        <fullName evidence="1">Uncharacterized protein</fullName>
    </submittedName>
</protein>
<keyword evidence="2" id="KW-1185">Reference proteome</keyword>
<proteinExistence type="predicted"/>
<comment type="caution">
    <text evidence="1">The sequence shown here is derived from an EMBL/GenBank/DDBJ whole genome shotgun (WGS) entry which is preliminary data.</text>
</comment>
<evidence type="ECO:0000313" key="2">
    <source>
        <dbReference type="Proteomes" id="UP001162483"/>
    </source>
</evidence>
<accession>A0ABN9C5X8</accession>
<gene>
    <name evidence="1" type="ORF">SPARVUS_LOCUS4383637</name>
</gene>
<dbReference type="EMBL" id="CATNWA010008126">
    <property type="protein sequence ID" value="CAI9555455.1"/>
    <property type="molecule type" value="Genomic_DNA"/>
</dbReference>